<evidence type="ECO:0000256" key="1">
    <source>
        <dbReference type="ARBA" id="ARBA00022801"/>
    </source>
</evidence>
<proteinExistence type="predicted"/>
<dbReference type="PROSITE" id="PS00141">
    <property type="entry name" value="ASP_PROTEASE"/>
    <property type="match status" value="1"/>
</dbReference>
<dbReference type="Gene3D" id="2.40.70.10">
    <property type="entry name" value="Acid Proteases"/>
    <property type="match status" value="1"/>
</dbReference>
<dbReference type="EMBL" id="ODYU01008493">
    <property type="protein sequence ID" value="SOQ52144.1"/>
    <property type="molecule type" value="Genomic_DNA"/>
</dbReference>
<organism evidence="4">
    <name type="scientific">Spodoptera frugiperda</name>
    <name type="common">Fall armyworm</name>
    <dbReference type="NCBI Taxonomy" id="7108"/>
    <lineage>
        <taxon>Eukaryota</taxon>
        <taxon>Metazoa</taxon>
        <taxon>Ecdysozoa</taxon>
        <taxon>Arthropoda</taxon>
        <taxon>Hexapoda</taxon>
        <taxon>Insecta</taxon>
        <taxon>Pterygota</taxon>
        <taxon>Neoptera</taxon>
        <taxon>Endopterygota</taxon>
        <taxon>Lepidoptera</taxon>
        <taxon>Glossata</taxon>
        <taxon>Ditrysia</taxon>
        <taxon>Noctuoidea</taxon>
        <taxon>Noctuidae</taxon>
        <taxon>Amphipyrinae</taxon>
        <taxon>Spodoptera</taxon>
    </lineage>
</organism>
<feature type="compositionally biased region" description="Basic residues" evidence="2">
    <location>
        <begin position="368"/>
        <end position="385"/>
    </location>
</feature>
<evidence type="ECO:0000256" key="2">
    <source>
        <dbReference type="SAM" id="MobiDB-lite"/>
    </source>
</evidence>
<feature type="compositionally biased region" description="Basic and acidic residues" evidence="2">
    <location>
        <begin position="237"/>
        <end position="257"/>
    </location>
</feature>
<keyword evidence="1" id="KW-0378">Hydrolase</keyword>
<dbReference type="CDD" id="cd00303">
    <property type="entry name" value="retropepsin_like"/>
    <property type="match status" value="1"/>
</dbReference>
<feature type="compositionally biased region" description="Polar residues" evidence="2">
    <location>
        <begin position="1"/>
        <end position="14"/>
    </location>
</feature>
<dbReference type="GO" id="GO:0004190">
    <property type="term" value="F:aspartic-type endopeptidase activity"/>
    <property type="evidence" value="ECO:0007669"/>
    <property type="project" value="InterPro"/>
</dbReference>
<dbReference type="SUPFAM" id="SSF50630">
    <property type="entry name" value="Acid proteases"/>
    <property type="match status" value="1"/>
</dbReference>
<reference evidence="4" key="1">
    <citation type="submission" date="2016-07" db="EMBL/GenBank/DDBJ databases">
        <authorList>
            <person name="Bretaudeau A."/>
        </authorList>
    </citation>
    <scope>NUCLEOTIDE SEQUENCE</scope>
    <source>
        <strain evidence="4">Rice</strain>
        <tissue evidence="4">Whole body</tissue>
    </source>
</reference>
<feature type="region of interest" description="Disordered" evidence="2">
    <location>
        <begin position="197"/>
        <end position="393"/>
    </location>
</feature>
<dbReference type="AlphaFoldDB" id="A0A2H1WI56"/>
<evidence type="ECO:0000313" key="4">
    <source>
        <dbReference type="EMBL" id="SOQ52144.1"/>
    </source>
</evidence>
<dbReference type="InterPro" id="IPR021109">
    <property type="entry name" value="Peptidase_aspartic_dom_sf"/>
</dbReference>
<feature type="compositionally biased region" description="Basic and acidic residues" evidence="2">
    <location>
        <begin position="330"/>
        <end position="361"/>
    </location>
</feature>
<dbReference type="GO" id="GO:0006508">
    <property type="term" value="P:proteolysis"/>
    <property type="evidence" value="ECO:0007669"/>
    <property type="project" value="InterPro"/>
</dbReference>
<name>A0A2H1WI56_SPOFR</name>
<feature type="compositionally biased region" description="Basic and acidic residues" evidence="2">
    <location>
        <begin position="280"/>
        <end position="306"/>
    </location>
</feature>
<dbReference type="InterPro" id="IPR001995">
    <property type="entry name" value="Peptidase_A2_cat"/>
</dbReference>
<dbReference type="InterPro" id="IPR001969">
    <property type="entry name" value="Aspartic_peptidase_AS"/>
</dbReference>
<feature type="domain" description="Peptidase A2" evidence="3">
    <location>
        <begin position="55"/>
        <end position="92"/>
    </location>
</feature>
<dbReference type="PROSITE" id="PS50175">
    <property type="entry name" value="ASP_PROT_RETROV"/>
    <property type="match status" value="1"/>
</dbReference>
<accession>A0A2H1WI56</accession>
<sequence>MFTMDSISPVGTTDGNDENDGCQCNQNKEIMQIVNKPGKKLSKPILDIFIKNIEGKALVDSGSDVNLMSEEFYDVIGQPKTTEDGVVLSGLGLTQVHSFGKFTTCATIDKRCYDGITFYVVPKDCMPYSIVLGHEFLSSVTMIMNEGSVLLLPSGDEWMRRINGFTVGMSVVIRSTVSPAVKKEVLQLVEDYKPNPVKVTEEDEGEAAEYRGKPKSTPDLLEDPKLSSKTTGELELEEQKPLPKLIEEEKEEKEKETAATVSNIRDKLSSKKRKKTPVGDSKRQKTDNKRSKNTDDKRPKKTEDKRSKKKKEKKEEKQALDSDLQIEEYYIGKEKNYARQKEKERIQSEIKQRQKEIDGKNQKIYQQARRRRKRKYRGGRFKTNKKKVDFVVS</sequence>
<gene>
    <name evidence="4" type="ORF">SFRICE_041638</name>
</gene>
<evidence type="ECO:0000259" key="3">
    <source>
        <dbReference type="PROSITE" id="PS50175"/>
    </source>
</evidence>
<feature type="region of interest" description="Disordered" evidence="2">
    <location>
        <begin position="1"/>
        <end position="22"/>
    </location>
</feature>
<protein>
    <submittedName>
        <fullName evidence="4">SFRICE_041638</fullName>
    </submittedName>
</protein>